<evidence type="ECO:0000256" key="3">
    <source>
        <dbReference type="ARBA" id="ARBA00023274"/>
    </source>
</evidence>
<evidence type="ECO:0000313" key="5">
    <source>
        <dbReference type="EMBL" id="PIS14226.1"/>
    </source>
</evidence>
<feature type="non-terminal residue" evidence="5">
    <location>
        <position position="98"/>
    </location>
</feature>
<dbReference type="InterPro" id="IPR022666">
    <property type="entry name" value="Ribosomal_uL2_RNA-bd_dom"/>
</dbReference>
<name>A0A2H0WNJ3_9BACT</name>
<organism evidence="5 6">
    <name type="scientific">Candidatus Shapirobacteria bacterium CG09_land_8_20_14_0_10_47_13</name>
    <dbReference type="NCBI Taxonomy" id="1974481"/>
    <lineage>
        <taxon>Bacteria</taxon>
        <taxon>Candidatus Shapironibacteriota</taxon>
    </lineage>
</organism>
<dbReference type="SMART" id="SM01383">
    <property type="entry name" value="Ribosomal_L2"/>
    <property type="match status" value="1"/>
</dbReference>
<sequence length="98" mass="10948">MASLKRILKKKSGRNATGKVTVRHQGGGEKRFWREIDFKRSKRQVTAKVEAIEYDPNRGADIALLVYQDGEKRYVLAPEGLKIGDQLEAGPQAPLKLG</sequence>
<accession>A0A2H0WNJ3</accession>
<dbReference type="Proteomes" id="UP000230033">
    <property type="component" value="Unassembled WGS sequence"/>
</dbReference>
<dbReference type="InterPro" id="IPR002171">
    <property type="entry name" value="Ribosomal_uL2"/>
</dbReference>
<evidence type="ECO:0000256" key="2">
    <source>
        <dbReference type="ARBA" id="ARBA00022980"/>
    </source>
</evidence>
<dbReference type="PANTHER" id="PTHR13691:SF5">
    <property type="entry name" value="LARGE RIBOSOMAL SUBUNIT PROTEIN UL2M"/>
    <property type="match status" value="1"/>
</dbReference>
<gene>
    <name evidence="5" type="primary">rplB</name>
    <name evidence="5" type="ORF">COT65_00070</name>
</gene>
<comment type="similarity">
    <text evidence="1">Belongs to the universal ribosomal protein uL2 family.</text>
</comment>
<evidence type="ECO:0000313" key="6">
    <source>
        <dbReference type="Proteomes" id="UP000230033"/>
    </source>
</evidence>
<comment type="caution">
    <text evidence="5">The sequence shown here is derived from an EMBL/GenBank/DDBJ whole genome shotgun (WGS) entry which is preliminary data.</text>
</comment>
<dbReference type="InterPro" id="IPR012340">
    <property type="entry name" value="NA-bd_OB-fold"/>
</dbReference>
<keyword evidence="2 5" id="KW-0689">Ribosomal protein</keyword>
<evidence type="ECO:0000256" key="1">
    <source>
        <dbReference type="ARBA" id="ARBA00005636"/>
    </source>
</evidence>
<dbReference type="PANTHER" id="PTHR13691">
    <property type="entry name" value="RIBOSOMAL PROTEIN L2"/>
    <property type="match status" value="1"/>
</dbReference>
<proteinExistence type="inferred from homology"/>
<keyword evidence="3" id="KW-0687">Ribonucleoprotein</keyword>
<dbReference type="GO" id="GO:0002181">
    <property type="term" value="P:cytoplasmic translation"/>
    <property type="evidence" value="ECO:0007669"/>
    <property type="project" value="TreeGrafter"/>
</dbReference>
<dbReference type="Pfam" id="PF00181">
    <property type="entry name" value="Ribosomal_L2_N"/>
    <property type="match status" value="1"/>
</dbReference>
<dbReference type="SUPFAM" id="SSF50249">
    <property type="entry name" value="Nucleic acid-binding proteins"/>
    <property type="match status" value="1"/>
</dbReference>
<dbReference type="GO" id="GO:1990904">
    <property type="term" value="C:ribonucleoprotein complex"/>
    <property type="evidence" value="ECO:0007669"/>
    <property type="project" value="UniProtKB-KW"/>
</dbReference>
<dbReference type="Gene3D" id="2.40.50.140">
    <property type="entry name" value="Nucleic acid-binding proteins"/>
    <property type="match status" value="1"/>
</dbReference>
<feature type="domain" description="Large ribosomal subunit protein uL2 RNA-binding" evidence="4">
    <location>
        <begin position="13"/>
        <end position="89"/>
    </location>
</feature>
<evidence type="ECO:0000259" key="4">
    <source>
        <dbReference type="SMART" id="SM01383"/>
    </source>
</evidence>
<dbReference type="GO" id="GO:0003723">
    <property type="term" value="F:RNA binding"/>
    <property type="evidence" value="ECO:0007669"/>
    <property type="project" value="TreeGrafter"/>
</dbReference>
<reference evidence="6" key="1">
    <citation type="submission" date="2017-09" db="EMBL/GenBank/DDBJ databases">
        <title>Depth-based differentiation of microbial function through sediment-hosted aquifers and enrichment of novel symbionts in the deep terrestrial subsurface.</title>
        <authorList>
            <person name="Probst A.J."/>
            <person name="Ladd B."/>
            <person name="Jarett J.K."/>
            <person name="Geller-Mcgrath D.E."/>
            <person name="Sieber C.M.K."/>
            <person name="Emerson J.B."/>
            <person name="Anantharaman K."/>
            <person name="Thomas B.C."/>
            <person name="Malmstrom R."/>
            <person name="Stieglmeier M."/>
            <person name="Klingl A."/>
            <person name="Woyke T."/>
            <person name="Ryan C.M."/>
            <person name="Banfield J.F."/>
        </authorList>
    </citation>
    <scope>NUCLEOTIDE SEQUENCE [LARGE SCALE GENOMIC DNA]</scope>
</reference>
<dbReference type="GO" id="GO:0005840">
    <property type="term" value="C:ribosome"/>
    <property type="evidence" value="ECO:0007669"/>
    <property type="project" value="UniProtKB-KW"/>
</dbReference>
<protein>
    <submittedName>
        <fullName evidence="5">50S ribosomal protein L2</fullName>
    </submittedName>
</protein>
<dbReference type="AlphaFoldDB" id="A0A2H0WNJ3"/>
<dbReference type="EMBL" id="PEZJ01000002">
    <property type="protein sequence ID" value="PIS14226.1"/>
    <property type="molecule type" value="Genomic_DNA"/>
</dbReference>
<dbReference type="GO" id="GO:0003735">
    <property type="term" value="F:structural constituent of ribosome"/>
    <property type="evidence" value="ECO:0007669"/>
    <property type="project" value="InterPro"/>
</dbReference>